<keyword evidence="6" id="KW-0472">Membrane</keyword>
<reference evidence="9" key="1">
    <citation type="submission" date="2018-06" db="EMBL/GenBank/DDBJ databases">
        <authorList>
            <person name="Guldener U."/>
        </authorList>
    </citation>
    <scope>NUCLEOTIDE SEQUENCE [LARGE SCALE GENOMIC DNA]</scope>
    <source>
        <strain evidence="9">UTAD17</strain>
    </source>
</reference>
<dbReference type="GO" id="GO:0015031">
    <property type="term" value="P:protein transport"/>
    <property type="evidence" value="ECO:0007669"/>
    <property type="project" value="UniProtKB-KW"/>
</dbReference>
<dbReference type="Proteomes" id="UP000262825">
    <property type="component" value="Unassembled WGS sequence"/>
</dbReference>
<dbReference type="PANTHER" id="PTHR22761:SF5">
    <property type="entry name" value="CHARGED MULTIVESICULAR BODY PROTEIN 6"/>
    <property type="match status" value="1"/>
</dbReference>
<dbReference type="GO" id="GO:0000815">
    <property type="term" value="C:ESCRT III complex"/>
    <property type="evidence" value="ECO:0007669"/>
    <property type="project" value="TreeGrafter"/>
</dbReference>
<evidence type="ECO:0000256" key="7">
    <source>
        <dbReference type="SAM" id="MobiDB-lite"/>
    </source>
</evidence>
<dbReference type="InterPro" id="IPR005024">
    <property type="entry name" value="Snf7_fam"/>
</dbReference>
<keyword evidence="3" id="KW-0813">Transport</keyword>
<comment type="similarity">
    <text evidence="2">Belongs to the SNF7 family.</text>
</comment>
<dbReference type="AlphaFoldDB" id="A0A376B1K6"/>
<evidence type="ECO:0000256" key="2">
    <source>
        <dbReference type="ARBA" id="ARBA00006190"/>
    </source>
</evidence>
<dbReference type="EMBL" id="UFAJ01000024">
    <property type="protein sequence ID" value="SSD58568.1"/>
    <property type="molecule type" value="Genomic_DNA"/>
</dbReference>
<keyword evidence="4" id="KW-0967">Endosome</keyword>
<evidence type="ECO:0000313" key="8">
    <source>
        <dbReference type="EMBL" id="SSD58568.1"/>
    </source>
</evidence>
<evidence type="ECO:0000256" key="3">
    <source>
        <dbReference type="ARBA" id="ARBA00022448"/>
    </source>
</evidence>
<proteinExistence type="inferred from homology"/>
<dbReference type="Pfam" id="PF03357">
    <property type="entry name" value="Snf7"/>
    <property type="match status" value="1"/>
</dbReference>
<protein>
    <submittedName>
        <fullName evidence="8">Related to Vacuolar protein sorting-associated protein 20</fullName>
    </submittedName>
</protein>
<name>A0A376B1K6_9ASCO</name>
<evidence type="ECO:0000256" key="5">
    <source>
        <dbReference type="ARBA" id="ARBA00022927"/>
    </source>
</evidence>
<dbReference type="PANTHER" id="PTHR22761">
    <property type="entry name" value="CHARGED MULTIVESICULAR BODY PROTEIN"/>
    <property type="match status" value="1"/>
</dbReference>
<organism evidence="8 9">
    <name type="scientific">Saccharomycodes ludwigii</name>
    <dbReference type="NCBI Taxonomy" id="36035"/>
    <lineage>
        <taxon>Eukaryota</taxon>
        <taxon>Fungi</taxon>
        <taxon>Dikarya</taxon>
        <taxon>Ascomycota</taxon>
        <taxon>Saccharomycotina</taxon>
        <taxon>Saccharomycetes</taxon>
        <taxon>Saccharomycodales</taxon>
        <taxon>Saccharomycodaceae</taxon>
        <taxon>Saccharomycodes</taxon>
    </lineage>
</organism>
<comment type="subcellular location">
    <subcellularLocation>
        <location evidence="1">Endosome membrane</location>
    </subcellularLocation>
</comment>
<dbReference type="Gene3D" id="6.10.140.1230">
    <property type="match status" value="1"/>
</dbReference>
<evidence type="ECO:0000256" key="1">
    <source>
        <dbReference type="ARBA" id="ARBA00004608"/>
    </source>
</evidence>
<accession>A0A376B1K6</accession>
<feature type="region of interest" description="Disordered" evidence="7">
    <location>
        <begin position="180"/>
        <end position="227"/>
    </location>
</feature>
<keyword evidence="5" id="KW-0653">Protein transport</keyword>
<feature type="compositionally biased region" description="Basic and acidic residues" evidence="7">
    <location>
        <begin position="187"/>
        <end position="198"/>
    </location>
</feature>
<dbReference type="GO" id="GO:0006900">
    <property type="term" value="P:vesicle budding from membrane"/>
    <property type="evidence" value="ECO:0007669"/>
    <property type="project" value="TreeGrafter"/>
</dbReference>
<sequence length="227" mass="26166">MGQKQSKLTNQDKAIFQLKLSRDNLNKFTRNTNNLIENERANLKSAIRQDISNGKDYKANVNIRILLKRIHYQEILLSKANDQLINLENMLSNIEFKLIEKDFIKGVDTGNKILTKLNKELNIDYVNDVMDTLEDQMSYEREVDQVLNSNILRIGNTGNIAISLDDEIDKELDQMLGEQKLSQQDVDESKIVEDKLPSVEHLPLPAAKVQPEKEKETETQREMPLTN</sequence>
<dbReference type="GO" id="GO:0005771">
    <property type="term" value="C:multivesicular body"/>
    <property type="evidence" value="ECO:0007669"/>
    <property type="project" value="TreeGrafter"/>
</dbReference>
<dbReference type="OrthoDB" id="441172at2759"/>
<gene>
    <name evidence="8" type="ORF">SCODWIG_00329</name>
</gene>
<evidence type="ECO:0000313" key="9">
    <source>
        <dbReference type="Proteomes" id="UP000262825"/>
    </source>
</evidence>
<dbReference type="VEuPathDB" id="FungiDB:SCODWIG_00329"/>
<evidence type="ECO:0000256" key="4">
    <source>
        <dbReference type="ARBA" id="ARBA00022753"/>
    </source>
</evidence>
<dbReference type="GO" id="GO:0032511">
    <property type="term" value="P:late endosome to vacuole transport via multivesicular body sorting pathway"/>
    <property type="evidence" value="ECO:0007669"/>
    <property type="project" value="TreeGrafter"/>
</dbReference>
<feature type="compositionally biased region" description="Basic and acidic residues" evidence="7">
    <location>
        <begin position="210"/>
        <end position="221"/>
    </location>
</feature>
<keyword evidence="9" id="KW-1185">Reference proteome</keyword>
<evidence type="ECO:0000256" key="6">
    <source>
        <dbReference type="ARBA" id="ARBA00023136"/>
    </source>
</evidence>